<evidence type="ECO:0000256" key="2">
    <source>
        <dbReference type="ARBA" id="ARBA00004496"/>
    </source>
</evidence>
<feature type="coiled-coil region" evidence="8">
    <location>
        <begin position="77"/>
        <end position="134"/>
    </location>
</feature>
<evidence type="ECO:0000256" key="4">
    <source>
        <dbReference type="ARBA" id="ARBA00022884"/>
    </source>
</evidence>
<evidence type="ECO:0000259" key="10">
    <source>
        <dbReference type="PROSITE" id="PS50102"/>
    </source>
</evidence>
<dbReference type="InterPro" id="IPR034254">
    <property type="entry name" value="DNAJC17_RRM"/>
</dbReference>
<keyword evidence="4 7" id="KW-0694">RNA-binding</keyword>
<keyword evidence="8" id="KW-0175">Coiled coil</keyword>
<dbReference type="InterPro" id="IPR012677">
    <property type="entry name" value="Nucleotide-bd_a/b_plait_sf"/>
</dbReference>
<reference evidence="12" key="1">
    <citation type="submission" date="2025-08" db="UniProtKB">
        <authorList>
            <consortium name="RefSeq"/>
        </authorList>
    </citation>
    <scope>IDENTIFICATION</scope>
    <source>
        <tissue evidence="12">Whole Larva</tissue>
    </source>
</reference>
<name>A0ABM1MAS9_NICVS</name>
<evidence type="ECO:0000256" key="7">
    <source>
        <dbReference type="PROSITE-ProRule" id="PRU00176"/>
    </source>
</evidence>
<dbReference type="Proteomes" id="UP000695000">
    <property type="component" value="Unplaced"/>
</dbReference>
<keyword evidence="3" id="KW-0963">Cytoplasm</keyword>
<evidence type="ECO:0000256" key="3">
    <source>
        <dbReference type="ARBA" id="ARBA00022490"/>
    </source>
</evidence>
<sequence>MDFKIENEDLYELLGIEIESSTNDIKKAYRKKALNCHPDKNPDNPNAAAEFHRLTKILEVLTDETARKAYDRVLKGKKEAALRHKQLDSKRQKLKEDLEARERVVSKGVQKSDADKLKEEIERLRKEGSKLVQDEMESVMSEIRSQANKVQEDTWDSAKNRIKIKWKANKNDPNNGGYNQELLQRFLSKYGDIVVMVMSPKKTGSALVEFATKRAAEMAVQIEKGLADNPLELTWVNGPPASVNRQSTTIKDSDFESIVLTKMRQAEERKRLIEQMIAEDN</sequence>
<dbReference type="PROSITE" id="PS50076">
    <property type="entry name" value="DNAJ_2"/>
    <property type="match status" value="1"/>
</dbReference>
<evidence type="ECO:0000313" key="12">
    <source>
        <dbReference type="RefSeq" id="XP_017771679.1"/>
    </source>
</evidence>
<comment type="subcellular location">
    <subcellularLocation>
        <location evidence="2">Cytoplasm</location>
    </subcellularLocation>
    <subcellularLocation>
        <location evidence="1">Nucleus</location>
    </subcellularLocation>
</comment>
<dbReference type="SUPFAM" id="SSF54928">
    <property type="entry name" value="RNA-binding domain, RBD"/>
    <property type="match status" value="1"/>
</dbReference>
<feature type="domain" description="J" evidence="9">
    <location>
        <begin position="9"/>
        <end position="74"/>
    </location>
</feature>
<organism evidence="11 12">
    <name type="scientific">Nicrophorus vespilloides</name>
    <name type="common">Boreal carrion beetle</name>
    <dbReference type="NCBI Taxonomy" id="110193"/>
    <lineage>
        <taxon>Eukaryota</taxon>
        <taxon>Metazoa</taxon>
        <taxon>Ecdysozoa</taxon>
        <taxon>Arthropoda</taxon>
        <taxon>Hexapoda</taxon>
        <taxon>Insecta</taxon>
        <taxon>Pterygota</taxon>
        <taxon>Neoptera</taxon>
        <taxon>Endopterygota</taxon>
        <taxon>Coleoptera</taxon>
        <taxon>Polyphaga</taxon>
        <taxon>Staphyliniformia</taxon>
        <taxon>Silphidae</taxon>
        <taxon>Nicrophorinae</taxon>
        <taxon>Nicrophorus</taxon>
    </lineage>
</organism>
<dbReference type="Gene3D" id="1.10.287.110">
    <property type="entry name" value="DnaJ domain"/>
    <property type="match status" value="1"/>
</dbReference>
<dbReference type="SUPFAM" id="SSF46565">
    <property type="entry name" value="Chaperone J-domain"/>
    <property type="match status" value="1"/>
</dbReference>
<keyword evidence="5" id="KW-0143">Chaperone</keyword>
<evidence type="ECO:0000256" key="8">
    <source>
        <dbReference type="SAM" id="Coils"/>
    </source>
</evidence>
<dbReference type="CDD" id="cd06257">
    <property type="entry name" value="DnaJ"/>
    <property type="match status" value="1"/>
</dbReference>
<dbReference type="Pfam" id="PF00076">
    <property type="entry name" value="RRM_1"/>
    <property type="match status" value="1"/>
</dbReference>
<evidence type="ECO:0000256" key="6">
    <source>
        <dbReference type="ARBA" id="ARBA00023242"/>
    </source>
</evidence>
<dbReference type="InterPro" id="IPR035979">
    <property type="entry name" value="RBD_domain_sf"/>
</dbReference>
<dbReference type="InterPro" id="IPR052094">
    <property type="entry name" value="Pre-mRNA-splicing_ERAD"/>
</dbReference>
<proteinExistence type="predicted"/>
<evidence type="ECO:0000259" key="9">
    <source>
        <dbReference type="PROSITE" id="PS50076"/>
    </source>
</evidence>
<keyword evidence="11" id="KW-1185">Reference proteome</keyword>
<evidence type="ECO:0000256" key="5">
    <source>
        <dbReference type="ARBA" id="ARBA00023186"/>
    </source>
</evidence>
<dbReference type="InterPro" id="IPR036869">
    <property type="entry name" value="J_dom_sf"/>
</dbReference>
<evidence type="ECO:0000256" key="1">
    <source>
        <dbReference type="ARBA" id="ARBA00004123"/>
    </source>
</evidence>
<dbReference type="GeneID" id="108559061"/>
<keyword evidence="6" id="KW-0539">Nucleus</keyword>
<gene>
    <name evidence="12" type="primary">LOC108559061</name>
</gene>
<evidence type="ECO:0000313" key="11">
    <source>
        <dbReference type="Proteomes" id="UP000695000"/>
    </source>
</evidence>
<dbReference type="PRINTS" id="PR00625">
    <property type="entry name" value="JDOMAIN"/>
</dbReference>
<dbReference type="InterPro" id="IPR000504">
    <property type="entry name" value="RRM_dom"/>
</dbReference>
<dbReference type="PROSITE" id="PS50102">
    <property type="entry name" value="RRM"/>
    <property type="match status" value="1"/>
</dbReference>
<dbReference type="PANTHER" id="PTHR44313:SF1">
    <property type="entry name" value="DNAJ HOMOLOG SUBFAMILY C MEMBER 17"/>
    <property type="match status" value="1"/>
</dbReference>
<dbReference type="InterPro" id="IPR001623">
    <property type="entry name" value="DnaJ_domain"/>
</dbReference>
<dbReference type="Pfam" id="PF00226">
    <property type="entry name" value="DnaJ"/>
    <property type="match status" value="1"/>
</dbReference>
<dbReference type="Gene3D" id="3.30.70.330">
    <property type="match status" value="1"/>
</dbReference>
<dbReference type="PANTHER" id="PTHR44313">
    <property type="entry name" value="DNAJ HOMOLOG SUBFAMILY C MEMBER 17"/>
    <property type="match status" value="1"/>
</dbReference>
<accession>A0ABM1MAS9</accession>
<feature type="domain" description="RRM" evidence="10">
    <location>
        <begin position="179"/>
        <end position="248"/>
    </location>
</feature>
<dbReference type="SMART" id="SM00271">
    <property type="entry name" value="DnaJ"/>
    <property type="match status" value="1"/>
</dbReference>
<protein>
    <submittedName>
        <fullName evidence="12">DnaJ homolog subfamily C member 17</fullName>
    </submittedName>
</protein>
<dbReference type="RefSeq" id="XP_017771679.1">
    <property type="nucleotide sequence ID" value="XM_017916190.1"/>
</dbReference>
<dbReference type="CDD" id="cd12429">
    <property type="entry name" value="RRM_DNAJC17"/>
    <property type="match status" value="1"/>
</dbReference>